<organism evidence="2">
    <name type="scientific">Chromera velia CCMP2878</name>
    <dbReference type="NCBI Taxonomy" id="1169474"/>
    <lineage>
        <taxon>Eukaryota</taxon>
        <taxon>Sar</taxon>
        <taxon>Alveolata</taxon>
        <taxon>Colpodellida</taxon>
        <taxon>Chromeraceae</taxon>
        <taxon>Chromera</taxon>
    </lineage>
</organism>
<dbReference type="AlphaFoldDB" id="A0A0G4HZN7"/>
<feature type="region of interest" description="Disordered" evidence="1">
    <location>
        <begin position="148"/>
        <end position="183"/>
    </location>
</feature>
<gene>
    <name evidence="2" type="ORF">Cvel_9771</name>
</gene>
<dbReference type="EMBL" id="CDMZ01004536">
    <property type="protein sequence ID" value="CEM50057.1"/>
    <property type="molecule type" value="Genomic_DNA"/>
</dbReference>
<protein>
    <submittedName>
        <fullName evidence="2">Uncharacterized protein</fullName>
    </submittedName>
</protein>
<proteinExistence type="predicted"/>
<feature type="compositionally biased region" description="Low complexity" evidence="1">
    <location>
        <begin position="162"/>
        <end position="174"/>
    </location>
</feature>
<name>A0A0G4HZN7_9ALVE</name>
<evidence type="ECO:0000256" key="1">
    <source>
        <dbReference type="SAM" id="MobiDB-lite"/>
    </source>
</evidence>
<feature type="region of interest" description="Disordered" evidence="1">
    <location>
        <begin position="73"/>
        <end position="95"/>
    </location>
</feature>
<reference evidence="2" key="1">
    <citation type="submission" date="2014-11" db="EMBL/GenBank/DDBJ databases">
        <authorList>
            <person name="Otto D Thomas"/>
            <person name="Naeem Raeece"/>
        </authorList>
    </citation>
    <scope>NUCLEOTIDE SEQUENCE</scope>
</reference>
<feature type="region of interest" description="Disordered" evidence="1">
    <location>
        <begin position="19"/>
        <end position="38"/>
    </location>
</feature>
<accession>A0A0G4HZN7</accession>
<sequence>MGSLCPGVTKGVSSSSSILLAGSGGGTTNDRTGRGDASLPTVLSRVRLEDSALGVYSHRFPNLDGLGTASPASVSISGGAPEGENSFSEAEEQGESGSKRGALWLAGGANNCRACLFHEFGLSDETLAQTTKKVLQDYEANLDLHPEHPEIETDEERDPLEVSSNLSVTSSPSPYDSLGRSETVASCPPKKIDEVLSLEGLLCYPRSLSGVLYPLPPSVMGERFPVVDINKMSGFIEASLSDGNGLPGTDQGGRKKTLLMEALAGLTAIEAEGFQTLKRLGLFPLPFCIRTSGKVGKNEVWRRLRQSAIAHAIDLGVFEMLSKKKEEEASSKDPF</sequence>
<evidence type="ECO:0000313" key="2">
    <source>
        <dbReference type="EMBL" id="CEM50057.1"/>
    </source>
</evidence>
<dbReference type="VEuPathDB" id="CryptoDB:Cvel_9771"/>